<keyword evidence="10" id="KW-1185">Reference proteome</keyword>
<dbReference type="GO" id="GO:0000380">
    <property type="term" value="P:alternative mRNA splicing, via spliceosome"/>
    <property type="evidence" value="ECO:0007669"/>
    <property type="project" value="TreeGrafter"/>
</dbReference>
<dbReference type="SMART" id="SM00443">
    <property type="entry name" value="G_patch"/>
    <property type="match status" value="1"/>
</dbReference>
<dbReference type="Gene3D" id="3.30.70.330">
    <property type="match status" value="1"/>
</dbReference>
<dbReference type="InterPro" id="IPR012677">
    <property type="entry name" value="Nucleotide-bd_a/b_plait_sf"/>
</dbReference>
<feature type="compositionally biased region" description="Acidic residues" evidence="8">
    <location>
        <begin position="1"/>
        <end position="10"/>
    </location>
</feature>
<keyword evidence="7" id="KW-0747">Spliceosome</keyword>
<protein>
    <recommendedName>
        <fullName evidence="7">Splicing factor 45</fullName>
    </recommendedName>
    <alternativeName>
        <fullName evidence="7">RNA-binding motif protein 17</fullName>
    </alternativeName>
</protein>
<sequence>MALYDDDDEEPPKREEPVPQTPPNKGAANITMKFLQQQLAQKKTNISQPPPPRGTPVVPGVFNLSGQGGAKTQLNIKAAPRPAFNPVRASPINDGVPLKFLPNAAIEDKILLFNEVVIENEYQPAVPNDYYEERKKLDVIEAREKAARDVADRIAREYKEEEKKRGKGAAIAPPTMLQEESKPEVPATTSSTTVFKAPAFTPSFGGKSKGLGVAANIMSKMGYKEGSGLGKSEQGMSTALTVKRVGMRSGQIMSETIDGKQMAPQGVGTTNMSDAMKNPSRVVLLRNMVGRSEVDDDLDSEIQEEMAKYGAVSSVAVHVMPEGTPEEEEVRIFVEFGNISQAIKAFIVLSGRTIIEKNTLSGLYEE</sequence>
<comment type="function">
    <text evidence="7">Splice factor that binds to the single-stranded 3'AG at the exon/intron border and promotes its utilization in the second catalytic step. Involved in the regulation of alternative splicing and the utilization of cryptic splice sites.</text>
</comment>
<dbReference type="Pfam" id="PF01585">
    <property type="entry name" value="G-patch"/>
    <property type="match status" value="1"/>
</dbReference>
<comment type="similarity">
    <text evidence="2">Belongs to the RRM half pint family.</text>
</comment>
<evidence type="ECO:0000313" key="10">
    <source>
        <dbReference type="Proteomes" id="UP000887575"/>
    </source>
</evidence>
<feature type="domain" description="G-patch" evidence="9">
    <location>
        <begin position="210"/>
        <end position="250"/>
    </location>
</feature>
<dbReference type="Proteomes" id="UP000887575">
    <property type="component" value="Unassembled WGS sequence"/>
</dbReference>
<feature type="region of interest" description="Disordered" evidence="8">
    <location>
        <begin position="1"/>
        <end position="27"/>
    </location>
</feature>
<organism evidence="10 11">
    <name type="scientific">Mesorhabditis belari</name>
    <dbReference type="NCBI Taxonomy" id="2138241"/>
    <lineage>
        <taxon>Eukaryota</taxon>
        <taxon>Metazoa</taxon>
        <taxon>Ecdysozoa</taxon>
        <taxon>Nematoda</taxon>
        <taxon>Chromadorea</taxon>
        <taxon>Rhabditida</taxon>
        <taxon>Rhabditina</taxon>
        <taxon>Rhabditomorpha</taxon>
        <taxon>Rhabditoidea</taxon>
        <taxon>Rhabditidae</taxon>
        <taxon>Mesorhabditinae</taxon>
        <taxon>Mesorhabditis</taxon>
    </lineage>
</organism>
<dbReference type="InterPro" id="IPR040052">
    <property type="entry name" value="RBM17"/>
</dbReference>
<name>A0AAF3EZ10_9BILA</name>
<dbReference type="PROSITE" id="PS50174">
    <property type="entry name" value="G_PATCH"/>
    <property type="match status" value="1"/>
</dbReference>
<reference evidence="11" key="1">
    <citation type="submission" date="2024-02" db="UniProtKB">
        <authorList>
            <consortium name="WormBaseParasite"/>
        </authorList>
    </citation>
    <scope>IDENTIFICATION</scope>
</reference>
<dbReference type="SUPFAM" id="SSF54928">
    <property type="entry name" value="RNA-binding domain, RBD"/>
    <property type="match status" value="1"/>
</dbReference>
<dbReference type="GO" id="GO:0005654">
    <property type="term" value="C:nucleoplasm"/>
    <property type="evidence" value="ECO:0007669"/>
    <property type="project" value="UniProtKB-UniRule"/>
</dbReference>
<evidence type="ECO:0000256" key="2">
    <source>
        <dbReference type="ARBA" id="ARBA00005987"/>
    </source>
</evidence>
<dbReference type="GO" id="GO:0003723">
    <property type="term" value="F:RNA binding"/>
    <property type="evidence" value="ECO:0007669"/>
    <property type="project" value="UniProtKB-UniRule"/>
</dbReference>
<evidence type="ECO:0000313" key="11">
    <source>
        <dbReference type="WBParaSite" id="MBELARI_LOCUS19430.1"/>
    </source>
</evidence>
<dbReference type="FunFam" id="3.30.70.330:FF:000382">
    <property type="entry name" value="G-patch domain-containing protein"/>
    <property type="match status" value="1"/>
</dbReference>
<evidence type="ECO:0000256" key="4">
    <source>
        <dbReference type="ARBA" id="ARBA00022884"/>
    </source>
</evidence>
<dbReference type="AlphaFoldDB" id="A0AAF3EZ10"/>
<comment type="subcellular location">
    <subcellularLocation>
        <location evidence="1 7">Nucleus</location>
    </subcellularLocation>
</comment>
<accession>A0AAF3EZ10</accession>
<keyword evidence="6 7" id="KW-0539">Nucleus</keyword>
<feature type="region of interest" description="Disordered" evidence="8">
    <location>
        <begin position="159"/>
        <end position="190"/>
    </location>
</feature>
<comment type="subunit">
    <text evidence="7">Associates with the spliceosome.</text>
</comment>
<evidence type="ECO:0000256" key="1">
    <source>
        <dbReference type="ARBA" id="ARBA00004123"/>
    </source>
</evidence>
<keyword evidence="4 7" id="KW-0694">RNA-binding</keyword>
<dbReference type="InterPro" id="IPR035979">
    <property type="entry name" value="RBD_domain_sf"/>
</dbReference>
<evidence type="ECO:0000256" key="8">
    <source>
        <dbReference type="SAM" id="MobiDB-lite"/>
    </source>
</evidence>
<evidence type="ECO:0000256" key="5">
    <source>
        <dbReference type="ARBA" id="ARBA00023187"/>
    </source>
</evidence>
<dbReference type="SMART" id="SM00361">
    <property type="entry name" value="RRM_1"/>
    <property type="match status" value="1"/>
</dbReference>
<dbReference type="InterPro" id="IPR000467">
    <property type="entry name" value="G_patch_dom"/>
</dbReference>
<dbReference type="GO" id="GO:0071011">
    <property type="term" value="C:precatalytic spliceosome"/>
    <property type="evidence" value="ECO:0007669"/>
    <property type="project" value="TreeGrafter"/>
</dbReference>
<evidence type="ECO:0000259" key="9">
    <source>
        <dbReference type="PROSITE" id="PS50174"/>
    </source>
</evidence>
<dbReference type="GO" id="GO:0045292">
    <property type="term" value="P:mRNA cis splicing, via spliceosome"/>
    <property type="evidence" value="ECO:0007669"/>
    <property type="project" value="UniProtKB-UniRule"/>
</dbReference>
<evidence type="ECO:0000256" key="3">
    <source>
        <dbReference type="ARBA" id="ARBA00022664"/>
    </source>
</evidence>
<dbReference type="PIRSF" id="PIRSF031066">
    <property type="entry name" value="Splicing_factor_SPF45"/>
    <property type="match status" value="1"/>
</dbReference>
<dbReference type="InterPro" id="IPR003954">
    <property type="entry name" value="RRM_euk-type"/>
</dbReference>
<keyword evidence="5 7" id="KW-0508">mRNA splicing</keyword>
<dbReference type="PANTHER" id="PTHR13288:SF8">
    <property type="entry name" value="SPLICING FACTOR 45"/>
    <property type="match status" value="1"/>
</dbReference>
<keyword evidence="3 7" id="KW-0507">mRNA processing</keyword>
<dbReference type="PANTHER" id="PTHR13288">
    <property type="entry name" value="SPLICING FACTOR 45 SPF45"/>
    <property type="match status" value="1"/>
</dbReference>
<proteinExistence type="inferred from homology"/>
<dbReference type="WBParaSite" id="MBELARI_LOCUS19430.1">
    <property type="protein sequence ID" value="MBELARI_LOCUS19430.1"/>
    <property type="gene ID" value="MBELARI_LOCUS19430"/>
</dbReference>
<evidence type="ECO:0000256" key="7">
    <source>
        <dbReference type="PIRNR" id="PIRNR031066"/>
    </source>
</evidence>
<evidence type="ECO:0000256" key="6">
    <source>
        <dbReference type="ARBA" id="ARBA00023242"/>
    </source>
</evidence>